<dbReference type="AlphaFoldDB" id="A0A812QCK9"/>
<keyword evidence="3" id="KW-1185">Reference proteome</keyword>
<evidence type="ECO:0000313" key="3">
    <source>
        <dbReference type="Proteomes" id="UP000604046"/>
    </source>
</evidence>
<reference evidence="2" key="1">
    <citation type="submission" date="2021-02" db="EMBL/GenBank/DDBJ databases">
        <authorList>
            <person name="Dougan E. K."/>
            <person name="Rhodes N."/>
            <person name="Thang M."/>
            <person name="Chan C."/>
        </authorList>
    </citation>
    <scope>NUCLEOTIDE SEQUENCE</scope>
</reference>
<comment type="caution">
    <text evidence="2">The sequence shown here is derived from an EMBL/GenBank/DDBJ whole genome shotgun (WGS) entry which is preliminary data.</text>
</comment>
<sequence>MADPAGPRLVPPPPPPAPDVWWPPTPPPEVGEEETRRGGFALISHMAVAKPRLAGSGYPAEGRTGATNAGETRFVQKRCLPPAGPVLHSAPHGLGWSQVWNAPQPVQGLHAGVPHAFASPTAGRRIVEETRTAYADAGMLRSKSPPPAMRLVSQPAVQPLVAPTVHLAARPHMRQPLLSSTDAVKSMGCTRQTLPVLPTSKSMHQLPQRPQLPQSIEPKSVMGVGACPISGPKRPGKEALSDDELRLLAEEVLHNFVASSLLRKLSRGELDALLKAHLGDQHAARLMAQKAHLHAATERVISSSASLGALHSSEARLEDAQHKLALAKAEAMESTLLGRIKERAERAERADMKSESADAEIAEVDGLNGLRGQGDGEIDLSSPLPHVSQMCAASDMKLPDTSHEGFGLESLEEPSVLCHERSRPRTAATNEDLGYIFGEVATPVPPVSPPLQLDVRFSSPPRPSRMKSVQALHECWANPYSKTRVARPG</sequence>
<evidence type="ECO:0000313" key="2">
    <source>
        <dbReference type="EMBL" id="CAE7388029.1"/>
    </source>
</evidence>
<evidence type="ECO:0000256" key="1">
    <source>
        <dbReference type="SAM" id="MobiDB-lite"/>
    </source>
</evidence>
<feature type="compositionally biased region" description="Pro residues" evidence="1">
    <location>
        <begin position="9"/>
        <end position="29"/>
    </location>
</feature>
<organism evidence="2 3">
    <name type="scientific">Symbiodinium natans</name>
    <dbReference type="NCBI Taxonomy" id="878477"/>
    <lineage>
        <taxon>Eukaryota</taxon>
        <taxon>Sar</taxon>
        <taxon>Alveolata</taxon>
        <taxon>Dinophyceae</taxon>
        <taxon>Suessiales</taxon>
        <taxon>Symbiodiniaceae</taxon>
        <taxon>Symbiodinium</taxon>
    </lineage>
</organism>
<name>A0A812QCK9_9DINO</name>
<gene>
    <name evidence="2" type="primary">SLC4A4</name>
    <name evidence="2" type="ORF">SNAT2548_LOCUS21159</name>
</gene>
<feature type="region of interest" description="Disordered" evidence="1">
    <location>
        <begin position="1"/>
        <end position="35"/>
    </location>
</feature>
<proteinExistence type="predicted"/>
<dbReference type="OrthoDB" id="10453749at2759"/>
<dbReference type="Proteomes" id="UP000604046">
    <property type="component" value="Unassembled WGS sequence"/>
</dbReference>
<protein>
    <submittedName>
        <fullName evidence="2">SLC4A4 protein</fullName>
    </submittedName>
</protein>
<dbReference type="EMBL" id="CAJNDS010002237">
    <property type="protein sequence ID" value="CAE7388029.1"/>
    <property type="molecule type" value="Genomic_DNA"/>
</dbReference>
<accession>A0A812QCK9</accession>